<dbReference type="AlphaFoldDB" id="A0A2H0TY89"/>
<evidence type="ECO:0000313" key="2">
    <source>
        <dbReference type="EMBL" id="PIR78195.1"/>
    </source>
</evidence>
<feature type="domain" description="DDH" evidence="1">
    <location>
        <begin position="18"/>
        <end position="212"/>
    </location>
</feature>
<dbReference type="InterPro" id="IPR001667">
    <property type="entry name" value="DDH_dom"/>
</dbReference>
<dbReference type="PANTHER" id="PTHR47618:SF1">
    <property type="entry name" value="BIFUNCTIONAL OLIGORIBONUCLEASE AND PAP PHOSPHATASE NRNA"/>
    <property type="match status" value="1"/>
</dbReference>
<dbReference type="EMBL" id="PFBU01000057">
    <property type="protein sequence ID" value="PIR78195.1"/>
    <property type="molecule type" value="Genomic_DNA"/>
</dbReference>
<proteinExistence type="predicted"/>
<comment type="caution">
    <text evidence="2">The sequence shown here is derived from an EMBL/GenBank/DDBJ whole genome shotgun (WGS) entry which is preliminary data.</text>
</comment>
<gene>
    <name evidence="2" type="ORF">COU28_02865</name>
</gene>
<accession>A0A2H0TY89</accession>
<dbReference type="SUPFAM" id="SSF64182">
    <property type="entry name" value="DHH phosphoesterases"/>
    <property type="match status" value="1"/>
</dbReference>
<evidence type="ECO:0000259" key="1">
    <source>
        <dbReference type="Pfam" id="PF01368"/>
    </source>
</evidence>
<name>A0A2H0TY89_9BACT</name>
<dbReference type="InterPro" id="IPR051319">
    <property type="entry name" value="Oligoribo/pAp-PDE_c-di-AMP_PDE"/>
</dbReference>
<dbReference type="Gene3D" id="3.90.1640.10">
    <property type="entry name" value="inorganic pyrophosphatase (n-terminal core)"/>
    <property type="match status" value="2"/>
</dbReference>
<evidence type="ECO:0000313" key="3">
    <source>
        <dbReference type="Proteomes" id="UP000230852"/>
    </source>
</evidence>
<reference evidence="3" key="1">
    <citation type="submission" date="2017-09" db="EMBL/GenBank/DDBJ databases">
        <title>Depth-based differentiation of microbial function through sediment-hosted aquifers and enrichment of novel symbionts in the deep terrestrial subsurface.</title>
        <authorList>
            <person name="Probst A.J."/>
            <person name="Ladd B."/>
            <person name="Jarett J.K."/>
            <person name="Geller-Mcgrath D.E."/>
            <person name="Sieber C.M.K."/>
            <person name="Emerson J.B."/>
            <person name="Anantharaman K."/>
            <person name="Thomas B.C."/>
            <person name="Malmstrom R."/>
            <person name="Stieglmeier M."/>
            <person name="Klingl A."/>
            <person name="Woyke T."/>
            <person name="Ryan C.M."/>
            <person name="Banfield J.F."/>
        </authorList>
    </citation>
    <scope>NUCLEOTIDE SEQUENCE [LARGE SCALE GENOMIC DNA]</scope>
</reference>
<dbReference type="Pfam" id="PF01368">
    <property type="entry name" value="DHH"/>
    <property type="match status" value="1"/>
</dbReference>
<dbReference type="Gene3D" id="3.10.310.30">
    <property type="match status" value="1"/>
</dbReference>
<dbReference type="PANTHER" id="PTHR47618">
    <property type="entry name" value="BIFUNCTIONAL OLIGORIBONUCLEASE AND PAP PHOSPHATASE NRNA"/>
    <property type="match status" value="1"/>
</dbReference>
<organism evidence="2 3">
    <name type="scientific">Candidatus Magasanikbacteria bacterium CG10_big_fil_rev_8_21_14_0_10_36_16</name>
    <dbReference type="NCBI Taxonomy" id="1974645"/>
    <lineage>
        <taxon>Bacteria</taxon>
        <taxon>Candidatus Magasanikiibacteriota</taxon>
    </lineage>
</organism>
<dbReference type="Proteomes" id="UP000230852">
    <property type="component" value="Unassembled WGS sequence"/>
</dbReference>
<dbReference type="InterPro" id="IPR038763">
    <property type="entry name" value="DHH_sf"/>
</dbReference>
<sequence length="380" mass="42913">MALGKIEQFNKAIEDKKNILITFKKHFDGDAIGSALALKLFLEQLGKRVDIVCAGFALPSQYIFLKHSQKIKPSFDGLNNFVINIDIAKTGISELSYDTKGDNLRIFITPKNGYINKEDIKTSQSDFKYDLIITIDTPDLNSLGEIYADHENFFYSKPIINIDHQANNEHYGQINIIDLPASTNAEIIFDLLQKSQEELVNRHVAQSLLTGIVAGTNSFKKNKVRPQTLQVASKLVDLGADRAFIIKNLYQTKSIATFKIWGSVLSHLKEDKETNFVWSTITRDDFTRSGANKEDLNNIIDELITTSPSAQFVLLLHEDQKDTNKISGTLRIIPQHHATEIMKKYNAEGDENETKFNIIGKSLGEVEEEIVKHIKSEIKK</sequence>
<protein>
    <recommendedName>
        <fullName evidence="1">DDH domain-containing protein</fullName>
    </recommendedName>
</protein>